<dbReference type="Proteomes" id="UP000663836">
    <property type="component" value="Unassembled WGS sequence"/>
</dbReference>
<keyword evidence="3" id="KW-0238">DNA-binding</keyword>
<evidence type="ECO:0000313" key="17">
    <source>
        <dbReference type="Proteomes" id="UP000663882"/>
    </source>
</evidence>
<dbReference type="EMBL" id="CAJNOL010000133">
    <property type="protein sequence ID" value="CAF0873532.1"/>
    <property type="molecule type" value="Genomic_DNA"/>
</dbReference>
<comment type="subcellular location">
    <subcellularLocation>
        <location evidence="1">Nucleus</location>
    </subcellularLocation>
</comment>
<dbReference type="PANTHER" id="PTHR28605:SF1">
    <property type="entry name" value="CHROMOSOME TRANSMISSION FIDELITY FACTOR 8"/>
    <property type="match status" value="1"/>
</dbReference>
<reference evidence="7" key="1">
    <citation type="submission" date="2021-02" db="EMBL/GenBank/DDBJ databases">
        <authorList>
            <person name="Nowell W R."/>
        </authorList>
    </citation>
    <scope>NUCLEOTIDE SEQUENCE</scope>
</reference>
<evidence type="ECO:0000313" key="14">
    <source>
        <dbReference type="EMBL" id="CAF3536236.1"/>
    </source>
</evidence>
<dbReference type="EMBL" id="CAJNOT010000626">
    <property type="protein sequence ID" value="CAF1038565.1"/>
    <property type="molecule type" value="Genomic_DNA"/>
</dbReference>
<name>A0A813QG05_9BILA</name>
<comment type="caution">
    <text evidence="7">The sequence shown here is derived from an EMBL/GenBank/DDBJ whole genome shotgun (WGS) entry which is preliminary data.</text>
</comment>
<evidence type="ECO:0000256" key="4">
    <source>
        <dbReference type="ARBA" id="ARBA00023242"/>
    </source>
</evidence>
<dbReference type="Pfam" id="PF09696">
    <property type="entry name" value="Ctf8"/>
    <property type="match status" value="1"/>
</dbReference>
<proteinExistence type="inferred from homology"/>
<dbReference type="Proteomes" id="UP000663864">
    <property type="component" value="Unassembled WGS sequence"/>
</dbReference>
<dbReference type="AlphaFoldDB" id="A0A813QG05"/>
<dbReference type="PANTHER" id="PTHR28605">
    <property type="entry name" value="CTF8, CHROMOSOME TRANSMISSION FIDELITY FACTOR 8 HOMOLOG (S. CEREVISIAE)"/>
    <property type="match status" value="1"/>
</dbReference>
<sequence length="112" mass="12829">MVQILIQQAENSTELILIELQGALEYAADKQSLSGERLGFLFFTQNEMPVCVIGQHILDGKMVELDKPLLVMRKRQVDGINNTSYQVECTIKRKLLFHKRSKPIVHYAPKKC</sequence>
<dbReference type="GO" id="GO:0031390">
    <property type="term" value="C:Ctf18 RFC-like complex"/>
    <property type="evidence" value="ECO:0007669"/>
    <property type="project" value="InterPro"/>
</dbReference>
<evidence type="ECO:0000313" key="8">
    <source>
        <dbReference type="EMBL" id="CAF0853014.1"/>
    </source>
</evidence>
<evidence type="ECO:0000313" key="9">
    <source>
        <dbReference type="EMBL" id="CAF0868318.1"/>
    </source>
</evidence>
<keyword evidence="5" id="KW-0131">Cell cycle</keyword>
<keyword evidence="4" id="KW-0539">Nucleus</keyword>
<evidence type="ECO:0000313" key="15">
    <source>
        <dbReference type="EMBL" id="CAF3624344.1"/>
    </source>
</evidence>
<evidence type="ECO:0000313" key="13">
    <source>
        <dbReference type="EMBL" id="CAF3483394.1"/>
    </source>
</evidence>
<keyword evidence="2" id="KW-0235">DNA replication</keyword>
<dbReference type="GO" id="GO:0006260">
    <property type="term" value="P:DNA replication"/>
    <property type="evidence" value="ECO:0007669"/>
    <property type="project" value="UniProtKB-KW"/>
</dbReference>
<evidence type="ECO:0000313" key="12">
    <source>
        <dbReference type="EMBL" id="CAF1332366.1"/>
    </source>
</evidence>
<accession>A0A813QG05</accession>
<organism evidence="7 17">
    <name type="scientific">Rotaria sordida</name>
    <dbReference type="NCBI Taxonomy" id="392033"/>
    <lineage>
        <taxon>Eukaryota</taxon>
        <taxon>Metazoa</taxon>
        <taxon>Spiralia</taxon>
        <taxon>Gnathifera</taxon>
        <taxon>Rotifera</taxon>
        <taxon>Eurotatoria</taxon>
        <taxon>Bdelloidea</taxon>
        <taxon>Philodinida</taxon>
        <taxon>Philodinidae</taxon>
        <taxon>Rotaria</taxon>
    </lineage>
</organism>
<evidence type="ECO:0000256" key="6">
    <source>
        <dbReference type="ARBA" id="ARBA00038447"/>
    </source>
</evidence>
<dbReference type="GO" id="GO:0003677">
    <property type="term" value="F:DNA binding"/>
    <property type="evidence" value="ECO:0007669"/>
    <property type="project" value="UniProtKB-KW"/>
</dbReference>
<protein>
    <recommendedName>
        <fullName evidence="18">Chromosome transmission fidelity protein 8 homolog</fullName>
    </recommendedName>
</protein>
<evidence type="ECO:0000256" key="2">
    <source>
        <dbReference type="ARBA" id="ARBA00022705"/>
    </source>
</evidence>
<evidence type="ECO:0000256" key="3">
    <source>
        <dbReference type="ARBA" id="ARBA00023125"/>
    </source>
</evidence>
<evidence type="ECO:0000313" key="10">
    <source>
        <dbReference type="EMBL" id="CAF0873532.1"/>
    </source>
</evidence>
<dbReference type="EMBL" id="CAJOBD010000248">
    <property type="protein sequence ID" value="CAF3624344.1"/>
    <property type="molecule type" value="Genomic_DNA"/>
</dbReference>
<dbReference type="EMBL" id="CAJNOH010000085">
    <property type="protein sequence ID" value="CAF0853014.1"/>
    <property type="molecule type" value="Genomic_DNA"/>
</dbReference>
<comment type="similarity">
    <text evidence="6">Belongs to the CTF8 family.</text>
</comment>
<dbReference type="Proteomes" id="UP000663874">
    <property type="component" value="Unassembled WGS sequence"/>
</dbReference>
<dbReference type="Proteomes" id="UP000663882">
    <property type="component" value="Unassembled WGS sequence"/>
</dbReference>
<dbReference type="GO" id="GO:0007064">
    <property type="term" value="P:mitotic sister chromatid cohesion"/>
    <property type="evidence" value="ECO:0007669"/>
    <property type="project" value="InterPro"/>
</dbReference>
<dbReference type="EMBL" id="CAJOAX010000024">
    <property type="protein sequence ID" value="CAF3483394.1"/>
    <property type="molecule type" value="Genomic_DNA"/>
</dbReference>
<dbReference type="EMBL" id="CAJNOO010000046">
    <property type="protein sequence ID" value="CAF0767255.1"/>
    <property type="molecule type" value="Genomic_DNA"/>
</dbReference>
<dbReference type="OrthoDB" id="121932at2759"/>
<dbReference type="EMBL" id="CAJNOU010002570">
    <property type="protein sequence ID" value="CAF1332366.1"/>
    <property type="molecule type" value="Genomic_DNA"/>
</dbReference>
<dbReference type="Proteomes" id="UP000663889">
    <property type="component" value="Unassembled WGS sequence"/>
</dbReference>
<dbReference type="InterPro" id="IPR018607">
    <property type="entry name" value="Ctf8"/>
</dbReference>
<evidence type="ECO:0000256" key="5">
    <source>
        <dbReference type="ARBA" id="ARBA00023306"/>
    </source>
</evidence>
<keyword evidence="16" id="KW-1185">Reference proteome</keyword>
<dbReference type="Proteomes" id="UP000663823">
    <property type="component" value="Unassembled WGS sequence"/>
</dbReference>
<gene>
    <name evidence="14" type="ORF">FNK824_LOCUS232</name>
    <name evidence="15" type="ORF">JBS370_LOCUS4951</name>
    <name evidence="9" type="ORF">JXQ802_LOCUS7549</name>
    <name evidence="10" type="ORF">JXQ802_LOCUS7792</name>
    <name evidence="13" type="ORF">OTI717_LOCUS668</name>
    <name evidence="8" type="ORF">PYM288_LOCUS7155</name>
    <name evidence="7" type="ORF">RFH988_LOCUS2164</name>
    <name evidence="12" type="ORF">SEV965_LOCUS27895</name>
    <name evidence="11" type="ORF">ZHD862_LOCUS14428</name>
</gene>
<evidence type="ECO:0000313" key="11">
    <source>
        <dbReference type="EMBL" id="CAF1038565.1"/>
    </source>
</evidence>
<dbReference type="EMBL" id="CAJOBE010000008">
    <property type="protein sequence ID" value="CAF3536236.1"/>
    <property type="molecule type" value="Genomic_DNA"/>
</dbReference>
<evidence type="ECO:0000256" key="1">
    <source>
        <dbReference type="ARBA" id="ARBA00004123"/>
    </source>
</evidence>
<evidence type="ECO:0000313" key="7">
    <source>
        <dbReference type="EMBL" id="CAF0767255.1"/>
    </source>
</evidence>
<dbReference type="EMBL" id="CAJNOL010000127">
    <property type="protein sequence ID" value="CAF0868318.1"/>
    <property type="molecule type" value="Genomic_DNA"/>
</dbReference>
<dbReference type="Proteomes" id="UP000663870">
    <property type="component" value="Unassembled WGS sequence"/>
</dbReference>
<evidence type="ECO:0008006" key="18">
    <source>
        <dbReference type="Google" id="ProtNLM"/>
    </source>
</evidence>
<dbReference type="Proteomes" id="UP000663854">
    <property type="component" value="Unassembled WGS sequence"/>
</dbReference>
<evidence type="ECO:0000313" key="16">
    <source>
        <dbReference type="Proteomes" id="UP000663870"/>
    </source>
</evidence>